<name>A0A316VSW7_9BASI</name>
<feature type="disulfide bond" evidence="1">
    <location>
        <begin position="80"/>
        <end position="87"/>
    </location>
</feature>
<evidence type="ECO:0000256" key="1">
    <source>
        <dbReference type="PIRSR" id="PIRSR002703-1"/>
    </source>
</evidence>
<dbReference type="InterPro" id="IPR001938">
    <property type="entry name" value="Thaumatin"/>
</dbReference>
<organism evidence="3 4">
    <name type="scientific">Meira miltonrushii</name>
    <dbReference type="NCBI Taxonomy" id="1280837"/>
    <lineage>
        <taxon>Eukaryota</taxon>
        <taxon>Fungi</taxon>
        <taxon>Dikarya</taxon>
        <taxon>Basidiomycota</taxon>
        <taxon>Ustilaginomycotina</taxon>
        <taxon>Exobasidiomycetes</taxon>
        <taxon>Exobasidiales</taxon>
        <taxon>Brachybasidiaceae</taxon>
        <taxon>Meira</taxon>
    </lineage>
</organism>
<keyword evidence="4" id="KW-1185">Reference proteome</keyword>
<accession>A0A316VSW7</accession>
<protein>
    <submittedName>
        <fullName evidence="3">Thaumatin-like protein</fullName>
    </submittedName>
</protein>
<dbReference type="PANTHER" id="PTHR31013:SF2">
    <property type="entry name" value="THAUMATIN-LIKE PROTEIN"/>
    <property type="match status" value="1"/>
</dbReference>
<feature type="chain" id="PRO_5016434856" evidence="2">
    <location>
        <begin position="21"/>
        <end position="182"/>
    </location>
</feature>
<dbReference type="GeneID" id="37021849"/>
<evidence type="ECO:0000313" key="4">
    <source>
        <dbReference type="Proteomes" id="UP000245771"/>
    </source>
</evidence>
<keyword evidence="1" id="KW-1015">Disulfide bond</keyword>
<dbReference type="SUPFAM" id="SSF49870">
    <property type="entry name" value="Osmotin, thaumatin-like protein"/>
    <property type="match status" value="1"/>
</dbReference>
<dbReference type="InParanoid" id="A0A316VSW7"/>
<feature type="disulfide bond" evidence="1">
    <location>
        <begin position="92"/>
        <end position="98"/>
    </location>
</feature>
<evidence type="ECO:0000313" key="3">
    <source>
        <dbReference type="EMBL" id="PWN38605.1"/>
    </source>
</evidence>
<proteinExistence type="predicted"/>
<dbReference type="PIRSF" id="PIRSF002703">
    <property type="entry name" value="Thaumatin"/>
    <property type="match status" value="1"/>
</dbReference>
<dbReference type="OrthoDB" id="430315at2759"/>
<dbReference type="EMBL" id="KZ819602">
    <property type="protein sequence ID" value="PWN38605.1"/>
    <property type="molecule type" value="Genomic_DNA"/>
</dbReference>
<dbReference type="Gene3D" id="2.60.110.10">
    <property type="entry name" value="Thaumatin"/>
    <property type="match status" value="1"/>
</dbReference>
<dbReference type="PANTHER" id="PTHR31013">
    <property type="entry name" value="THAUMATIN FAMILY PROTEIN-RELATED"/>
    <property type="match status" value="1"/>
</dbReference>
<dbReference type="InterPro" id="IPR037176">
    <property type="entry name" value="Osmotin/thaumatin-like_sf"/>
</dbReference>
<feature type="signal peptide" evidence="2">
    <location>
        <begin position="1"/>
        <end position="20"/>
    </location>
</feature>
<sequence>MYTSSFSALVLISLIGSSTAFNINFINKCTYTVWPAIGDAPNGQPNESIRFGDRLNPGQSVSHGIDDHAVGVRGWGRTGCDSNGANCKTGACNGGLVCTDAGITSHALLSEYGYGSNNRIYWDLSFVGGTVNIPAELQGPDGQSVTCKNTNCPTNQAFHTSGDYGAIRNSALGGTYNHIFCP</sequence>
<gene>
    <name evidence="3" type="ORF">FA14DRAFT_167188</name>
</gene>
<reference evidence="3 4" key="1">
    <citation type="journal article" date="2018" name="Mol. Biol. Evol.">
        <title>Broad Genomic Sampling Reveals a Smut Pathogenic Ancestry of the Fungal Clade Ustilaginomycotina.</title>
        <authorList>
            <person name="Kijpornyongpan T."/>
            <person name="Mondo S.J."/>
            <person name="Barry K."/>
            <person name="Sandor L."/>
            <person name="Lee J."/>
            <person name="Lipzen A."/>
            <person name="Pangilinan J."/>
            <person name="LaButti K."/>
            <person name="Hainaut M."/>
            <person name="Henrissat B."/>
            <person name="Grigoriev I.V."/>
            <person name="Spatafora J.W."/>
            <person name="Aime M.C."/>
        </authorList>
    </citation>
    <scope>NUCLEOTIDE SEQUENCE [LARGE SCALE GENOMIC DNA]</scope>
    <source>
        <strain evidence="3 4">MCA 3882</strain>
    </source>
</reference>
<dbReference type="SMART" id="SM00205">
    <property type="entry name" value="THN"/>
    <property type="match status" value="1"/>
</dbReference>
<dbReference type="PROSITE" id="PS51367">
    <property type="entry name" value="THAUMATIN_2"/>
    <property type="match status" value="1"/>
</dbReference>
<dbReference type="Pfam" id="PF00314">
    <property type="entry name" value="Thaumatin"/>
    <property type="match status" value="1"/>
</dbReference>
<dbReference type="Proteomes" id="UP000245771">
    <property type="component" value="Unassembled WGS sequence"/>
</dbReference>
<keyword evidence="2" id="KW-0732">Signal</keyword>
<dbReference type="STRING" id="1280837.A0A316VSW7"/>
<dbReference type="AlphaFoldDB" id="A0A316VSW7"/>
<evidence type="ECO:0000256" key="2">
    <source>
        <dbReference type="SAM" id="SignalP"/>
    </source>
</evidence>
<dbReference type="RefSeq" id="XP_025358907.1">
    <property type="nucleotide sequence ID" value="XM_025500068.1"/>
</dbReference>